<comment type="caution">
    <text evidence="1">The sequence shown here is derived from an EMBL/GenBank/DDBJ whole genome shotgun (WGS) entry which is preliminary data.</text>
</comment>
<proteinExistence type="predicted"/>
<dbReference type="InterPro" id="IPR014199">
    <property type="entry name" value="Spore_YtxC"/>
</dbReference>
<protein>
    <submittedName>
        <fullName evidence="1">Sporulation protein YtxC</fullName>
    </submittedName>
</protein>
<keyword evidence="2" id="KW-1185">Reference proteome</keyword>
<accession>A0AAE3HE24</accession>
<sequence length="303" mass="35830">MHKLSIGDLEDVNKIYDHIEEEVDLLGRECIEVDVDIDQKGNMELITCKIRENAEYRKNPLEALNIFRHYIANVIADYIINIKEPKILGKIIGQQYNYFNMEEKKNILNLAIKSLNEKEGFYFSTSIYKIGKKVKMIEEIVDYLENYNEIIIDGFIRFRLKNYIEDLKDAVDVAVEDYLMEREYNEFIRLLQYFVDIQEPKIHTLHILIDESHKFSLLDANYQTIKNEYLEELATEFLDGEIKYEDLLISSLITIAPTRIFIHHLGEPYNKEIMETIQKVFDQRVIICSGCDMCMNKNIVKKD</sequence>
<name>A0AAE3HE24_9FIRM</name>
<dbReference type="EMBL" id="JANKAS010000001">
    <property type="protein sequence ID" value="MCR1897755.1"/>
    <property type="molecule type" value="Genomic_DNA"/>
</dbReference>
<evidence type="ECO:0000313" key="1">
    <source>
        <dbReference type="EMBL" id="MCR1897755.1"/>
    </source>
</evidence>
<reference evidence="1" key="1">
    <citation type="submission" date="2022-07" db="EMBL/GenBank/DDBJ databases">
        <title>Enhanced cultured diversity of the mouse gut microbiota enables custom-made synthetic communities.</title>
        <authorList>
            <person name="Afrizal A."/>
        </authorList>
    </citation>
    <scope>NUCLEOTIDE SEQUENCE</scope>
    <source>
        <strain evidence="1">DSM 28593</strain>
    </source>
</reference>
<organism evidence="1 2">
    <name type="scientific">Irregularibacter muris</name>
    <dbReference type="NCBI Taxonomy" id="1796619"/>
    <lineage>
        <taxon>Bacteria</taxon>
        <taxon>Bacillati</taxon>
        <taxon>Bacillota</taxon>
        <taxon>Clostridia</taxon>
        <taxon>Eubacteriales</taxon>
        <taxon>Eubacteriaceae</taxon>
        <taxon>Irregularibacter</taxon>
    </lineage>
</organism>
<dbReference type="NCBIfam" id="TIGR02834">
    <property type="entry name" value="spo_ytxC"/>
    <property type="match status" value="1"/>
</dbReference>
<evidence type="ECO:0000313" key="2">
    <source>
        <dbReference type="Proteomes" id="UP001205748"/>
    </source>
</evidence>
<gene>
    <name evidence="1" type="primary">ytxC</name>
    <name evidence="1" type="ORF">NSA47_01975</name>
</gene>
<dbReference type="AlphaFoldDB" id="A0AAE3HE24"/>
<dbReference type="RefSeq" id="WP_257529171.1">
    <property type="nucleotide sequence ID" value="NZ_JANKAS010000001.1"/>
</dbReference>
<dbReference type="Proteomes" id="UP001205748">
    <property type="component" value="Unassembled WGS sequence"/>
</dbReference>
<dbReference type="Pfam" id="PF08812">
    <property type="entry name" value="YtxC"/>
    <property type="match status" value="1"/>
</dbReference>